<sequence>MWQALSKTLTIDELFYLKEQFAIMEPNKNRTISLDNVKAAIMKFVTDAMKESRIPDLLSLMTIVIAVEDVRREVKILRALSRHDNLVKFYDAYKDHDNIYVVMELCEGGELLDRILSRGGKYTEDDAKAVMIQILNVVSFCHLQGVVHRDLKPKMKDLMTLLVVRYVPPKVLHRSYSTKVDV</sequence>
<dbReference type="InterPro" id="IPR000719">
    <property type="entry name" value="Prot_kinase_dom"/>
</dbReference>
<evidence type="ECO:0000256" key="2">
    <source>
        <dbReference type="ARBA" id="ARBA00022527"/>
    </source>
</evidence>
<evidence type="ECO:0000256" key="4">
    <source>
        <dbReference type="ARBA" id="ARBA00022741"/>
    </source>
</evidence>
<feature type="domain" description="Protein kinase" evidence="7">
    <location>
        <begin position="1"/>
        <end position="182"/>
    </location>
</feature>
<evidence type="ECO:0000256" key="5">
    <source>
        <dbReference type="ARBA" id="ARBA00022777"/>
    </source>
</evidence>
<dbReference type="EMBL" id="VAHF01000002">
    <property type="protein sequence ID" value="TXG69873.1"/>
    <property type="molecule type" value="Genomic_DNA"/>
</dbReference>
<accession>A0A5C7IKR7</accession>
<evidence type="ECO:0000256" key="3">
    <source>
        <dbReference type="ARBA" id="ARBA00022679"/>
    </source>
</evidence>
<dbReference type="Pfam" id="PF00069">
    <property type="entry name" value="Pkinase"/>
    <property type="match status" value="1"/>
</dbReference>
<protein>
    <recommendedName>
        <fullName evidence="7">Protein kinase domain-containing protein</fullName>
    </recommendedName>
</protein>
<keyword evidence="6" id="KW-0067">ATP-binding</keyword>
<dbReference type="GO" id="GO:0004674">
    <property type="term" value="F:protein serine/threonine kinase activity"/>
    <property type="evidence" value="ECO:0007669"/>
    <property type="project" value="UniProtKB-KW"/>
</dbReference>
<keyword evidence="4" id="KW-0547">Nucleotide-binding</keyword>
<dbReference type="InterPro" id="IPR011009">
    <property type="entry name" value="Kinase-like_dom_sf"/>
</dbReference>
<evidence type="ECO:0000256" key="1">
    <source>
        <dbReference type="ARBA" id="ARBA00005354"/>
    </source>
</evidence>
<keyword evidence="3" id="KW-0808">Transferase</keyword>
<evidence type="ECO:0000259" key="7">
    <source>
        <dbReference type="PROSITE" id="PS50011"/>
    </source>
</evidence>
<reference evidence="9" key="1">
    <citation type="journal article" date="2019" name="Gigascience">
        <title>De novo genome assembly of the endangered Acer yangbiense, a plant species with extremely small populations endemic to Yunnan Province, China.</title>
        <authorList>
            <person name="Yang J."/>
            <person name="Wariss H.M."/>
            <person name="Tao L."/>
            <person name="Zhang R."/>
            <person name="Yun Q."/>
            <person name="Hollingsworth P."/>
            <person name="Dao Z."/>
            <person name="Luo G."/>
            <person name="Guo H."/>
            <person name="Ma Y."/>
            <person name="Sun W."/>
        </authorList>
    </citation>
    <scope>NUCLEOTIDE SEQUENCE [LARGE SCALE GENOMIC DNA]</scope>
    <source>
        <strain evidence="9">cv. Malutang</strain>
    </source>
</reference>
<evidence type="ECO:0000313" key="8">
    <source>
        <dbReference type="EMBL" id="TXG69873.1"/>
    </source>
</evidence>
<dbReference type="AlphaFoldDB" id="A0A5C7IKR7"/>
<dbReference type="Gene3D" id="1.10.510.10">
    <property type="entry name" value="Transferase(Phosphotransferase) domain 1"/>
    <property type="match status" value="1"/>
</dbReference>
<gene>
    <name evidence="8" type="ORF">EZV62_004808</name>
</gene>
<keyword evidence="9" id="KW-1185">Reference proteome</keyword>
<dbReference type="Proteomes" id="UP000323000">
    <property type="component" value="Chromosome 2"/>
</dbReference>
<comment type="similarity">
    <text evidence="1">Belongs to the protein kinase superfamily. CAMK Ser/Thr protein kinase family. CaMK subfamily.</text>
</comment>
<evidence type="ECO:0000256" key="6">
    <source>
        <dbReference type="ARBA" id="ARBA00022840"/>
    </source>
</evidence>
<organism evidence="8 9">
    <name type="scientific">Acer yangbiense</name>
    <dbReference type="NCBI Taxonomy" id="1000413"/>
    <lineage>
        <taxon>Eukaryota</taxon>
        <taxon>Viridiplantae</taxon>
        <taxon>Streptophyta</taxon>
        <taxon>Embryophyta</taxon>
        <taxon>Tracheophyta</taxon>
        <taxon>Spermatophyta</taxon>
        <taxon>Magnoliopsida</taxon>
        <taxon>eudicotyledons</taxon>
        <taxon>Gunneridae</taxon>
        <taxon>Pentapetalae</taxon>
        <taxon>rosids</taxon>
        <taxon>malvids</taxon>
        <taxon>Sapindales</taxon>
        <taxon>Sapindaceae</taxon>
        <taxon>Hippocastanoideae</taxon>
        <taxon>Acereae</taxon>
        <taxon>Acer</taxon>
    </lineage>
</organism>
<keyword evidence="5" id="KW-0418">Kinase</keyword>
<dbReference type="OrthoDB" id="40902at2759"/>
<proteinExistence type="inferred from homology"/>
<dbReference type="SMART" id="SM00220">
    <property type="entry name" value="S_TKc"/>
    <property type="match status" value="1"/>
</dbReference>
<name>A0A5C7IKR7_9ROSI</name>
<keyword evidence="2" id="KW-0723">Serine/threonine-protein kinase</keyword>
<comment type="caution">
    <text evidence="8">The sequence shown here is derived from an EMBL/GenBank/DDBJ whole genome shotgun (WGS) entry which is preliminary data.</text>
</comment>
<dbReference type="GO" id="GO:0005524">
    <property type="term" value="F:ATP binding"/>
    <property type="evidence" value="ECO:0007669"/>
    <property type="project" value="UniProtKB-KW"/>
</dbReference>
<evidence type="ECO:0000313" key="9">
    <source>
        <dbReference type="Proteomes" id="UP000323000"/>
    </source>
</evidence>
<dbReference type="PANTHER" id="PTHR24349">
    <property type="entry name" value="SERINE/THREONINE-PROTEIN KINASE"/>
    <property type="match status" value="1"/>
</dbReference>
<dbReference type="PROSITE" id="PS50011">
    <property type="entry name" value="PROTEIN_KINASE_DOM"/>
    <property type="match status" value="1"/>
</dbReference>
<dbReference type="SUPFAM" id="SSF56112">
    <property type="entry name" value="Protein kinase-like (PK-like)"/>
    <property type="match status" value="1"/>
</dbReference>
<dbReference type="InterPro" id="IPR050205">
    <property type="entry name" value="CDPK_Ser/Thr_kinases"/>
</dbReference>